<dbReference type="HOGENOM" id="CLU_753817_0_0_0"/>
<accession>H2J586</accession>
<gene>
    <name evidence="9" type="ordered locus">Marpi_0502</name>
</gene>
<feature type="transmembrane region" description="Helical" evidence="7">
    <location>
        <begin position="20"/>
        <end position="40"/>
    </location>
</feature>
<dbReference type="KEGG" id="mpz:Marpi_0502"/>
<comment type="similarity">
    <text evidence="2">Belongs to the ABC-4 integral membrane protein family. LolC/E subfamily.</text>
</comment>
<keyword evidence="9" id="KW-0449">Lipoprotein</keyword>
<dbReference type="InterPro" id="IPR003838">
    <property type="entry name" value="ABC3_permease_C"/>
</dbReference>
<dbReference type="STRING" id="443254.Marpi_0502"/>
<feature type="transmembrane region" description="Helical" evidence="7">
    <location>
        <begin position="269"/>
        <end position="294"/>
    </location>
</feature>
<dbReference type="PANTHER" id="PTHR30489:SF0">
    <property type="entry name" value="LIPOPROTEIN-RELEASING SYSTEM TRANSMEMBRANE PROTEIN LOLE"/>
    <property type="match status" value="1"/>
</dbReference>
<evidence type="ECO:0000256" key="3">
    <source>
        <dbReference type="ARBA" id="ARBA00022475"/>
    </source>
</evidence>
<evidence type="ECO:0000256" key="7">
    <source>
        <dbReference type="SAM" id="Phobius"/>
    </source>
</evidence>
<dbReference type="PANTHER" id="PTHR30489">
    <property type="entry name" value="LIPOPROTEIN-RELEASING SYSTEM TRANSMEMBRANE PROTEIN LOLE"/>
    <property type="match status" value="1"/>
</dbReference>
<evidence type="ECO:0000256" key="4">
    <source>
        <dbReference type="ARBA" id="ARBA00022692"/>
    </source>
</evidence>
<dbReference type="OrthoDB" id="44827at2"/>
<evidence type="ECO:0000256" key="1">
    <source>
        <dbReference type="ARBA" id="ARBA00004651"/>
    </source>
</evidence>
<dbReference type="EMBL" id="CP003257">
    <property type="protein sequence ID" value="AEX84944.1"/>
    <property type="molecule type" value="Genomic_DNA"/>
</dbReference>
<dbReference type="GO" id="GO:0098797">
    <property type="term" value="C:plasma membrane protein complex"/>
    <property type="evidence" value="ECO:0007669"/>
    <property type="project" value="TreeGrafter"/>
</dbReference>
<reference evidence="10" key="2">
    <citation type="submission" date="2012-01" db="EMBL/GenBank/DDBJ databases">
        <title>Complete sequence of chromosome of Marinitoga piezophila KA3.</title>
        <authorList>
            <person name="Lucas S."/>
            <person name="Han J."/>
            <person name="Lapidus A."/>
            <person name="Cheng J.-F."/>
            <person name="Goodwin L."/>
            <person name="Pitluck S."/>
            <person name="Peters L."/>
            <person name="Mikhailova N."/>
            <person name="Teshima H."/>
            <person name="Detter J.C."/>
            <person name="Han C."/>
            <person name="Tapia R."/>
            <person name="Land M."/>
            <person name="Hauser L."/>
            <person name="Kyrpides N."/>
            <person name="Ivanova N."/>
            <person name="Pagani I."/>
            <person name="Jebbar M."/>
            <person name="Vannier P."/>
            <person name="Oger P."/>
            <person name="Cario A."/>
            <person name="Bartlett D."/>
            <person name="Noll K.M."/>
            <person name="Woyke T."/>
        </authorList>
    </citation>
    <scope>NUCLEOTIDE SEQUENCE [LARGE SCALE GENOMIC DNA]</scope>
    <source>
        <strain evidence="10">DSM 14283 / JCM 11233 / KA3</strain>
    </source>
</reference>
<dbReference type="eggNOG" id="COG4591">
    <property type="taxonomic scope" value="Bacteria"/>
</dbReference>
<dbReference type="GO" id="GO:0044874">
    <property type="term" value="P:lipoprotein localization to outer membrane"/>
    <property type="evidence" value="ECO:0007669"/>
    <property type="project" value="TreeGrafter"/>
</dbReference>
<protein>
    <submittedName>
        <fullName evidence="9">ABC-type transport system, involved in lipoprotein release, permease component</fullName>
    </submittedName>
</protein>
<feature type="transmembrane region" description="Helical" evidence="7">
    <location>
        <begin position="314"/>
        <end position="340"/>
    </location>
</feature>
<sequence length="357" mass="40524">MKEIVILIKGFLKKNRKHFLFPFLSILIGVWGMIVVISVIKGFDVLLIRSITSFNPHITIFQQYNKKIPEEISRIKFSTYQGFFNIYGKKIGASLMEVDDITIFKKLLVKGSFEKAVIGNALAQNLNIDIGDNLNLIYTDDSGNIKMKILKVSGIFKSGIYIVDSAFILQESTKKSYNYIGIYLKNPEKAQEIKSKYLNGILSTTWEEQNENFAKAVEMDSYFAMLITFFVVFMSGFSISNSVMYSIFVRKREIGILKSLGMGKQKIAMVFIGESMIIALVGFVFGSILSIITVKILENVNIPIPQNIFYIDKIPFYLSSTDIILAFIFITLLSFTFSFISSRKLLSFDIVEVLHGE</sequence>
<feature type="domain" description="ABC3 transporter permease C-terminal" evidence="8">
    <location>
        <begin position="226"/>
        <end position="348"/>
    </location>
</feature>
<feature type="transmembrane region" description="Helical" evidence="7">
    <location>
        <begin position="222"/>
        <end position="248"/>
    </location>
</feature>
<proteinExistence type="inferred from homology"/>
<keyword evidence="5 7" id="KW-1133">Transmembrane helix</keyword>
<evidence type="ECO:0000313" key="10">
    <source>
        <dbReference type="Proteomes" id="UP000007161"/>
    </source>
</evidence>
<evidence type="ECO:0000259" key="8">
    <source>
        <dbReference type="Pfam" id="PF02687"/>
    </source>
</evidence>
<keyword evidence="10" id="KW-1185">Reference proteome</keyword>
<dbReference type="RefSeq" id="WP_014296016.1">
    <property type="nucleotide sequence ID" value="NC_016751.1"/>
</dbReference>
<organism evidence="9 10">
    <name type="scientific">Marinitoga piezophila (strain DSM 14283 / JCM 11233 / KA3)</name>
    <dbReference type="NCBI Taxonomy" id="443254"/>
    <lineage>
        <taxon>Bacteria</taxon>
        <taxon>Thermotogati</taxon>
        <taxon>Thermotogota</taxon>
        <taxon>Thermotogae</taxon>
        <taxon>Petrotogales</taxon>
        <taxon>Petrotogaceae</taxon>
        <taxon>Marinitoga</taxon>
    </lineage>
</organism>
<comment type="subcellular location">
    <subcellularLocation>
        <location evidence="1">Cell membrane</location>
        <topology evidence="1">Multi-pass membrane protein</topology>
    </subcellularLocation>
</comment>
<keyword evidence="6 7" id="KW-0472">Membrane</keyword>
<dbReference type="Pfam" id="PF02687">
    <property type="entry name" value="FtsX"/>
    <property type="match status" value="1"/>
</dbReference>
<evidence type="ECO:0000313" key="9">
    <source>
        <dbReference type="EMBL" id="AEX84944.1"/>
    </source>
</evidence>
<dbReference type="Proteomes" id="UP000007161">
    <property type="component" value="Chromosome"/>
</dbReference>
<evidence type="ECO:0000256" key="2">
    <source>
        <dbReference type="ARBA" id="ARBA00005236"/>
    </source>
</evidence>
<name>H2J586_MARPK</name>
<reference evidence="9 10" key="1">
    <citation type="journal article" date="2012" name="J. Bacteriol.">
        <title>Complete Genome Sequence of the Thermophilic, Piezophilic, Heterotrophic Bacterium Marinitoga piezophila KA3.</title>
        <authorList>
            <person name="Lucas S."/>
            <person name="Han J."/>
            <person name="Lapidus A."/>
            <person name="Cheng J.F."/>
            <person name="Goodwin L.A."/>
            <person name="Pitluck S."/>
            <person name="Peters L."/>
            <person name="Mikhailova N."/>
            <person name="Teshima H."/>
            <person name="Detter J.C."/>
            <person name="Han C."/>
            <person name="Tapia R."/>
            <person name="Land M."/>
            <person name="Hauser L."/>
            <person name="Kyrpides N.C."/>
            <person name="Ivanova N."/>
            <person name="Pagani I."/>
            <person name="Vannier P."/>
            <person name="Oger P."/>
            <person name="Bartlett D.H."/>
            <person name="Noll K.M."/>
            <person name="Woyke T."/>
            <person name="Jebbar M."/>
        </authorList>
    </citation>
    <scope>NUCLEOTIDE SEQUENCE [LARGE SCALE GENOMIC DNA]</scope>
    <source>
        <strain evidence="10">DSM 14283 / JCM 11233 / KA3</strain>
    </source>
</reference>
<dbReference type="AlphaFoldDB" id="H2J586"/>
<keyword evidence="3" id="KW-1003">Cell membrane</keyword>
<evidence type="ECO:0000256" key="5">
    <source>
        <dbReference type="ARBA" id="ARBA00022989"/>
    </source>
</evidence>
<evidence type="ECO:0000256" key="6">
    <source>
        <dbReference type="ARBA" id="ARBA00023136"/>
    </source>
</evidence>
<dbReference type="InterPro" id="IPR051447">
    <property type="entry name" value="Lipoprotein-release_system"/>
</dbReference>
<keyword evidence="4 7" id="KW-0812">Transmembrane</keyword>